<evidence type="ECO:0000256" key="2">
    <source>
        <dbReference type="ARBA" id="ARBA00010799"/>
    </source>
</evidence>
<keyword evidence="3 7" id="KW-0812">Transmembrane</keyword>
<keyword evidence="5 7" id="KW-1133">Transmembrane helix</keyword>
<comment type="similarity">
    <text evidence="2">Belongs to the WRB/GET1 family.</text>
</comment>
<dbReference type="Pfam" id="PF04420">
    <property type="entry name" value="CHD5"/>
    <property type="match status" value="1"/>
</dbReference>
<dbReference type="InterPro" id="IPR028945">
    <property type="entry name" value="Get1"/>
</dbReference>
<dbReference type="GO" id="GO:0043495">
    <property type="term" value="F:protein-membrane adaptor activity"/>
    <property type="evidence" value="ECO:0007669"/>
    <property type="project" value="TreeGrafter"/>
</dbReference>
<name>A0AAP0H1T1_9ASTR</name>
<dbReference type="EMBL" id="JBCNJP010000013">
    <property type="protein sequence ID" value="KAK9069406.1"/>
    <property type="molecule type" value="Genomic_DNA"/>
</dbReference>
<accession>A0AAP0H1T1</accession>
<dbReference type="GO" id="GO:0005789">
    <property type="term" value="C:endoplasmic reticulum membrane"/>
    <property type="evidence" value="ECO:0007669"/>
    <property type="project" value="UniProtKB-SubCell"/>
</dbReference>
<keyword evidence="6 7" id="KW-0472">Membrane</keyword>
<evidence type="ECO:0000256" key="3">
    <source>
        <dbReference type="ARBA" id="ARBA00022692"/>
    </source>
</evidence>
<comment type="caution">
    <text evidence="8">The sequence shown here is derived from an EMBL/GenBank/DDBJ whole genome shotgun (WGS) entry which is preliminary data.</text>
</comment>
<evidence type="ECO:0000256" key="7">
    <source>
        <dbReference type="SAM" id="Phobius"/>
    </source>
</evidence>
<dbReference type="GO" id="GO:0043529">
    <property type="term" value="C:GET complex"/>
    <property type="evidence" value="ECO:0007669"/>
    <property type="project" value="TreeGrafter"/>
</dbReference>
<reference evidence="8 9" key="1">
    <citation type="submission" date="2024-04" db="EMBL/GenBank/DDBJ databases">
        <title>The reference genome of an endangered Asteraceae, Deinandra increscens subsp. villosa, native to the Central Coast of California.</title>
        <authorList>
            <person name="Guilliams M."/>
            <person name="Hasenstab-Lehman K."/>
            <person name="Meyer R."/>
            <person name="Mcevoy S."/>
        </authorList>
    </citation>
    <scope>NUCLEOTIDE SEQUENCE [LARGE SCALE GENOMIC DNA]</scope>
    <source>
        <tissue evidence="8">Leaf</tissue>
    </source>
</reference>
<dbReference type="PANTHER" id="PTHR42650">
    <property type="entry name" value="TAIL-ANCHORED PROTEIN INSERTION RECEPTOR WRB"/>
    <property type="match status" value="1"/>
</dbReference>
<protein>
    <submittedName>
        <fullName evidence="8">Uncharacterized protein</fullName>
    </submittedName>
</protein>
<gene>
    <name evidence="8" type="ORF">SSX86_011309</name>
</gene>
<evidence type="ECO:0000256" key="6">
    <source>
        <dbReference type="ARBA" id="ARBA00023136"/>
    </source>
</evidence>
<feature type="transmembrane region" description="Helical" evidence="7">
    <location>
        <begin position="152"/>
        <end position="173"/>
    </location>
</feature>
<evidence type="ECO:0000256" key="1">
    <source>
        <dbReference type="ARBA" id="ARBA00004586"/>
    </source>
</evidence>
<proteinExistence type="inferred from homology"/>
<evidence type="ECO:0000256" key="4">
    <source>
        <dbReference type="ARBA" id="ARBA00022824"/>
    </source>
</evidence>
<dbReference type="AlphaFoldDB" id="A0AAP0H1T1"/>
<dbReference type="PANTHER" id="PTHR42650:SF1">
    <property type="entry name" value="GUIDED ENTRY OF TAIL-ANCHORED PROTEINS FACTOR 1"/>
    <property type="match status" value="1"/>
</dbReference>
<organism evidence="8 9">
    <name type="scientific">Deinandra increscens subsp. villosa</name>
    <dbReference type="NCBI Taxonomy" id="3103831"/>
    <lineage>
        <taxon>Eukaryota</taxon>
        <taxon>Viridiplantae</taxon>
        <taxon>Streptophyta</taxon>
        <taxon>Embryophyta</taxon>
        <taxon>Tracheophyta</taxon>
        <taxon>Spermatophyta</taxon>
        <taxon>Magnoliopsida</taxon>
        <taxon>eudicotyledons</taxon>
        <taxon>Gunneridae</taxon>
        <taxon>Pentapetalae</taxon>
        <taxon>asterids</taxon>
        <taxon>campanulids</taxon>
        <taxon>Asterales</taxon>
        <taxon>Asteraceae</taxon>
        <taxon>Asteroideae</taxon>
        <taxon>Heliantheae alliance</taxon>
        <taxon>Madieae</taxon>
        <taxon>Madiinae</taxon>
        <taxon>Deinandra</taxon>
    </lineage>
</organism>
<evidence type="ECO:0000313" key="9">
    <source>
        <dbReference type="Proteomes" id="UP001408789"/>
    </source>
</evidence>
<evidence type="ECO:0000256" key="5">
    <source>
        <dbReference type="ARBA" id="ARBA00022989"/>
    </source>
</evidence>
<evidence type="ECO:0000313" key="8">
    <source>
        <dbReference type="EMBL" id="KAK9069406.1"/>
    </source>
</evidence>
<keyword evidence="9" id="KW-1185">Reference proteome</keyword>
<sequence length="189" mass="21772">MGNYQYNGFSSLYFFNQKPRFTWKGSFVSLRISLGVRTNNFFVLLQRASMSEKDLQLRSEIKRLLKEAAALSQPSTFAQAAKLRRTAAAKEKELAKSQESHSMEMKSSFGLYERVLMISKIVVFTLLALWFWRVPVAAISKELVQPFGWFLSWTATPSFNDNVMIGIVPWLILSNKVGRYFVKKVFKFA</sequence>
<dbReference type="Proteomes" id="UP001408789">
    <property type="component" value="Unassembled WGS sequence"/>
</dbReference>
<feature type="transmembrane region" description="Helical" evidence="7">
    <location>
        <begin position="111"/>
        <end position="132"/>
    </location>
</feature>
<comment type="subcellular location">
    <subcellularLocation>
        <location evidence="1">Endoplasmic reticulum membrane</location>
    </subcellularLocation>
</comment>
<keyword evidence="4" id="KW-0256">Endoplasmic reticulum</keyword>
<dbReference type="GO" id="GO:0071816">
    <property type="term" value="P:tail-anchored membrane protein insertion into ER membrane"/>
    <property type="evidence" value="ECO:0007669"/>
    <property type="project" value="InterPro"/>
</dbReference>